<protein>
    <recommendedName>
        <fullName evidence="4">PIN domain-containing protein</fullName>
    </recommendedName>
</protein>
<feature type="region of interest" description="Disordered" evidence="1">
    <location>
        <begin position="445"/>
        <end position="465"/>
    </location>
</feature>
<accession>A0ABD0JFY6</accession>
<evidence type="ECO:0000313" key="3">
    <source>
        <dbReference type="Proteomes" id="UP001519460"/>
    </source>
</evidence>
<dbReference type="AlphaFoldDB" id="A0ABD0JFY6"/>
<organism evidence="2 3">
    <name type="scientific">Batillaria attramentaria</name>
    <dbReference type="NCBI Taxonomy" id="370345"/>
    <lineage>
        <taxon>Eukaryota</taxon>
        <taxon>Metazoa</taxon>
        <taxon>Spiralia</taxon>
        <taxon>Lophotrochozoa</taxon>
        <taxon>Mollusca</taxon>
        <taxon>Gastropoda</taxon>
        <taxon>Caenogastropoda</taxon>
        <taxon>Sorbeoconcha</taxon>
        <taxon>Cerithioidea</taxon>
        <taxon>Batillariidae</taxon>
        <taxon>Batillaria</taxon>
    </lineage>
</organism>
<evidence type="ECO:0000256" key="1">
    <source>
        <dbReference type="SAM" id="MobiDB-lite"/>
    </source>
</evidence>
<dbReference type="EMBL" id="JACVVK020000458">
    <property type="protein sequence ID" value="KAK7473758.1"/>
    <property type="molecule type" value="Genomic_DNA"/>
</dbReference>
<comment type="caution">
    <text evidence="2">The sequence shown here is derived from an EMBL/GenBank/DDBJ whole genome shotgun (WGS) entry which is preliminary data.</text>
</comment>
<reference evidence="2 3" key="1">
    <citation type="journal article" date="2023" name="Sci. Data">
        <title>Genome assembly of the Korean intertidal mud-creeper Batillaria attramentaria.</title>
        <authorList>
            <person name="Patra A.K."/>
            <person name="Ho P.T."/>
            <person name="Jun S."/>
            <person name="Lee S.J."/>
            <person name="Kim Y."/>
            <person name="Won Y.J."/>
        </authorList>
    </citation>
    <scope>NUCLEOTIDE SEQUENCE [LARGE SCALE GENOMIC DNA]</scope>
    <source>
        <strain evidence="2">Wonlab-2016</strain>
    </source>
</reference>
<name>A0ABD0JFY6_9CAEN</name>
<proteinExistence type="predicted"/>
<dbReference type="Proteomes" id="UP001519460">
    <property type="component" value="Unassembled WGS sequence"/>
</dbReference>
<evidence type="ECO:0008006" key="4">
    <source>
        <dbReference type="Google" id="ProtNLM"/>
    </source>
</evidence>
<sequence length="465" mass="51830">MAEAAPPQSGLIDKNPQSTGEADLQGAIDVLTPYAVWNKLQKVERGNYADWRKAVKDWIIKVQRDACSTEEGQPATEELKPTSVWISNTLSSDLGLPVKSPPPDSVAAEILCLGEDLPPFVLTLLDNNKNDDSSYNSERLFTVDIARKLLWSLHGYCHCDFVVLPCTLNLEKDRIDVAALTKEVNEQLRRSRLYYHGPKRLTAHTLSQIRKATEALAAMSYVPCFLKDRSTSEDWILLLDTDWRNVVSLIIELIGDKGKTKSESEQNARVTFTADSMFKVKVAMLEAARRLSFTQQVIIVTEDRDVQTCIKKLQSQSSTDYKMDLQLSYMFPDRDALLQLDGSACVIAFGCEAPRGRKYTGNILEIKYQPKTETEEDDAVELIADENMENPQLSEKVAFDFGCVIVMQYSAESARRMAGEQQYIRTSNVTGGIVGANINVSGTGHSFGNTSTTDSHDTNISHSHN</sequence>
<keyword evidence="3" id="KW-1185">Reference proteome</keyword>
<gene>
    <name evidence="2" type="ORF">BaRGS_00034981</name>
</gene>
<feature type="non-terminal residue" evidence="2">
    <location>
        <position position="465"/>
    </location>
</feature>
<evidence type="ECO:0000313" key="2">
    <source>
        <dbReference type="EMBL" id="KAK7473758.1"/>
    </source>
</evidence>